<organism evidence="1 2">
    <name type="scientific">Ammoniphilus oxalaticus</name>
    <dbReference type="NCBI Taxonomy" id="66863"/>
    <lineage>
        <taxon>Bacteria</taxon>
        <taxon>Bacillati</taxon>
        <taxon>Bacillota</taxon>
        <taxon>Bacilli</taxon>
        <taxon>Bacillales</taxon>
        <taxon>Paenibacillaceae</taxon>
        <taxon>Aneurinibacillus group</taxon>
        <taxon>Ammoniphilus</taxon>
    </lineage>
</organism>
<reference evidence="1 2" key="1">
    <citation type="submission" date="2016-08" db="EMBL/GenBank/DDBJ databases">
        <title>Novel Firmicute Genomes.</title>
        <authorList>
            <person name="Poppleton D.I."/>
            <person name="Gribaldo S."/>
        </authorList>
    </citation>
    <scope>NUCLEOTIDE SEQUENCE [LARGE SCALE GENOMIC DNA]</scope>
    <source>
        <strain evidence="1 2">RAOx-1</strain>
    </source>
</reference>
<dbReference type="InterPro" id="IPR029470">
    <property type="entry name" value="PDDEXK_4"/>
</dbReference>
<evidence type="ECO:0000313" key="2">
    <source>
        <dbReference type="Proteomes" id="UP000284219"/>
    </source>
</evidence>
<keyword evidence="2" id="KW-1185">Reference proteome</keyword>
<dbReference type="Proteomes" id="UP000284219">
    <property type="component" value="Unassembled WGS sequence"/>
</dbReference>
<comment type="caution">
    <text evidence="1">The sequence shown here is derived from an EMBL/GenBank/DDBJ whole genome shotgun (WGS) entry which is preliminary data.</text>
</comment>
<dbReference type="RefSeq" id="WP_120190609.1">
    <property type="nucleotide sequence ID" value="NZ_MCHY01000009.1"/>
</dbReference>
<dbReference type="Pfam" id="PF14281">
    <property type="entry name" value="PDDEXK_4"/>
    <property type="match status" value="1"/>
</dbReference>
<protein>
    <recommendedName>
        <fullName evidence="3">PD-(D/E)XK nuclease superfamily protein</fullName>
    </recommendedName>
</protein>
<evidence type="ECO:0000313" key="1">
    <source>
        <dbReference type="EMBL" id="RKD23119.1"/>
    </source>
</evidence>
<sequence>MALNSDDRLRRIQQITRFVSNNHLLERIESRLNEFNPFRVLQITHYEIRHSTMLGWLMNPQESHLLRDYFLKKVMSEVLCGDVIQQNHQLQVTDMMMNDFSDAEVYREWKNVDLVVVSKKNQLVLFFENKIQAALADHQLETYLRRIKETFPGYHTIPVFLTLQGDEAFHDEYYNLSHVQILDILKLVLEMYEDRINTKIFDFITYYVETLEELTMQDDQLIALCRDIYRHHKDAINAIIKYGMVTTYHFDEAIEELKIDVLRDIIDHVTEPRFAKNDKEHWFIPAQLSAILPTLSNRWRSPYPITYFFERYDNRLRLILEVGPILDGQLRLDLLNKIVDHECGLFSARSSALSNMNGSYTRIRTSAIDITDWDDTEYMKERIIHLLSNEFKFETVNQTLAEIIQNFEQLKGSQEV</sequence>
<dbReference type="OrthoDB" id="1453311at2"/>
<name>A0A419SH55_9BACL</name>
<accession>A0A419SH55</accession>
<evidence type="ECO:0008006" key="3">
    <source>
        <dbReference type="Google" id="ProtNLM"/>
    </source>
</evidence>
<dbReference type="AlphaFoldDB" id="A0A419SH55"/>
<gene>
    <name evidence="1" type="ORF">BEP19_12925</name>
</gene>
<dbReference type="EMBL" id="MCHY01000009">
    <property type="protein sequence ID" value="RKD23119.1"/>
    <property type="molecule type" value="Genomic_DNA"/>
</dbReference>
<proteinExistence type="predicted"/>